<evidence type="ECO:0000313" key="2">
    <source>
        <dbReference type="Proteomes" id="UP000829447"/>
    </source>
</evidence>
<protein>
    <submittedName>
        <fullName evidence="1">Uncharacterized protein</fullName>
    </submittedName>
</protein>
<proteinExistence type="predicted"/>
<comment type="caution">
    <text evidence="1">The sequence shown here is derived from an EMBL/GenBank/DDBJ whole genome shotgun (WGS) entry which is preliminary data.</text>
</comment>
<dbReference type="EMBL" id="CM040478">
    <property type="protein sequence ID" value="MCI4392947.1"/>
    <property type="molecule type" value="Genomic_DNA"/>
</dbReference>
<sequence length="299" mass="34145">MATPDRRYRNDSVPLNIWYHDDFYQDTSKNDSENWDCSNDVIKLTPDRRYRNDSVPLNIWYHDDFYQDTSKNDSENWDCSNDVIKLTPDRRYRNDSVPLNIWHHDDFYQDTSKNNSIPVKKQRYNTPTTGNSRSSDMGNVPRTRVTNQLVDMVTDMIINVLKDYGLTAAGEIKSVAEYQEVMKSMRYSVKSGAVSGMFTIIGGLLGGPAGVAIGGAFGAAVSYFMTKDKFKPVPKILKDLPREEKMKICLHMIAELPSEISKFTDSKQLIKYVQANVGLQQKVEDLIGTFFSNNPLLLH</sequence>
<name>A0ACC5XP39_PANGG</name>
<reference evidence="1 2" key="1">
    <citation type="journal article" date="2022" name="bioRxiv">
        <title>An ancient truncated duplication of the anti-Mullerian hormone receptor type 2 gene is a potential conserved master sex determinant in the Pangasiidae catfish family.</title>
        <authorList>
            <person name="Wen M."/>
            <person name="Pan Q."/>
            <person name="Jouanno E."/>
            <person name="Montfort J."/>
            <person name="Zahm M."/>
            <person name="Cabau C."/>
            <person name="Klopp C."/>
            <person name="Iampietro C."/>
            <person name="Roques C."/>
            <person name="Bouchez O."/>
            <person name="Castinel A."/>
            <person name="Donnadieu C."/>
            <person name="Parrinello H."/>
            <person name="Poncet C."/>
            <person name="Belmonte E."/>
            <person name="Gautier V."/>
            <person name="Avarre J.-C."/>
            <person name="Dugue R."/>
            <person name="Gustiano R."/>
            <person name="Ha T.T.T."/>
            <person name="Campet M."/>
            <person name="Sriphairoj K."/>
            <person name="Ribolli J."/>
            <person name="de Almeida F.L."/>
            <person name="Desvignes T."/>
            <person name="Postlethwait J.H."/>
            <person name="Bucao C.F."/>
            <person name="Robinson-Rechavi M."/>
            <person name="Bobe J."/>
            <person name="Herpin A."/>
            <person name="Guiguen Y."/>
        </authorList>
    </citation>
    <scope>NUCLEOTIDE SEQUENCE [LARGE SCALE GENOMIC DNA]</scope>
    <source>
        <strain evidence="1">YG-Dec2019</strain>
    </source>
</reference>
<evidence type="ECO:0000313" key="1">
    <source>
        <dbReference type="EMBL" id="MCI4392947.1"/>
    </source>
</evidence>
<gene>
    <name evidence="1" type="ORF">PGIGA_G00151800</name>
</gene>
<keyword evidence="2" id="KW-1185">Reference proteome</keyword>
<dbReference type="Proteomes" id="UP000829447">
    <property type="component" value="Linkage Group LG25"/>
</dbReference>
<organism evidence="1 2">
    <name type="scientific">Pangasianodon gigas</name>
    <name type="common">Mekong giant catfish</name>
    <name type="synonym">Pangasius gigas</name>
    <dbReference type="NCBI Taxonomy" id="30993"/>
    <lineage>
        <taxon>Eukaryota</taxon>
        <taxon>Metazoa</taxon>
        <taxon>Chordata</taxon>
        <taxon>Craniata</taxon>
        <taxon>Vertebrata</taxon>
        <taxon>Euteleostomi</taxon>
        <taxon>Actinopterygii</taxon>
        <taxon>Neopterygii</taxon>
        <taxon>Teleostei</taxon>
        <taxon>Ostariophysi</taxon>
        <taxon>Siluriformes</taxon>
        <taxon>Pangasiidae</taxon>
        <taxon>Pangasianodon</taxon>
    </lineage>
</organism>
<accession>A0ACC5XP39</accession>